<proteinExistence type="predicted"/>
<comment type="caution">
    <text evidence="3">The sequence shown here is derived from an EMBL/GenBank/DDBJ whole genome shotgun (WGS) entry which is preliminary data.</text>
</comment>
<protein>
    <submittedName>
        <fullName evidence="3">TIGR03668 family PPOX class F420-dependent oxidoreductase</fullName>
    </submittedName>
</protein>
<keyword evidence="4" id="KW-1185">Reference proteome</keyword>
<dbReference type="InterPro" id="IPR052019">
    <property type="entry name" value="F420H2_bilvrd_red/Heme_oxyg"/>
</dbReference>
<dbReference type="RefSeq" id="WP_132515680.1">
    <property type="nucleotide sequence ID" value="NZ_SMKP01000145.1"/>
</dbReference>
<accession>A0A4R4WE73</accession>
<name>A0A4R4WE73_9ACTN</name>
<reference evidence="3 4" key="1">
    <citation type="submission" date="2019-03" db="EMBL/GenBank/DDBJ databases">
        <title>Draft genome sequences of novel Actinobacteria.</title>
        <authorList>
            <person name="Sahin N."/>
            <person name="Ay H."/>
            <person name="Saygin H."/>
        </authorList>
    </citation>
    <scope>NUCLEOTIDE SEQUENCE [LARGE SCALE GENOMIC DNA]</scope>
    <source>
        <strain evidence="3 4">KC712</strain>
    </source>
</reference>
<dbReference type="Gene3D" id="2.30.110.10">
    <property type="entry name" value="Electron Transport, Fmn-binding Protein, Chain A"/>
    <property type="match status" value="1"/>
</dbReference>
<dbReference type="InterPro" id="IPR011576">
    <property type="entry name" value="Pyridox_Oxase_N"/>
</dbReference>
<dbReference type="GO" id="GO:0070967">
    <property type="term" value="F:coenzyme F420 binding"/>
    <property type="evidence" value="ECO:0007669"/>
    <property type="project" value="TreeGrafter"/>
</dbReference>
<dbReference type="EMBL" id="SMKP01000145">
    <property type="protein sequence ID" value="TDD14543.1"/>
    <property type="molecule type" value="Genomic_DNA"/>
</dbReference>
<dbReference type="Proteomes" id="UP000294543">
    <property type="component" value="Unassembled WGS sequence"/>
</dbReference>
<dbReference type="InterPro" id="IPR012349">
    <property type="entry name" value="Split_barrel_FMN-bd"/>
</dbReference>
<evidence type="ECO:0000313" key="3">
    <source>
        <dbReference type="EMBL" id="TDD14543.1"/>
    </source>
</evidence>
<dbReference type="SUPFAM" id="SSF50475">
    <property type="entry name" value="FMN-binding split barrel"/>
    <property type="match status" value="1"/>
</dbReference>
<sequence>MDRDRARDLFAGERVARLATVSGGGVPHLVPVTFAVSGDDVAIAVDHKPKSATRLRRLRNIEENPCVCLLADRYDDEEWARLWWVRADGRAAIVSGGPDRDRAMDDLVTKYAQYHERRPQGPVILVNVSRWSGWAYSD</sequence>
<dbReference type="OrthoDB" id="9812086at2"/>
<dbReference type="PANTHER" id="PTHR35176:SF2">
    <property type="entry name" value="F420H(2)-DEPENDENT REDUCTASE RV1155"/>
    <property type="match status" value="1"/>
</dbReference>
<evidence type="ECO:0000256" key="1">
    <source>
        <dbReference type="ARBA" id="ARBA00023002"/>
    </source>
</evidence>
<dbReference type="PANTHER" id="PTHR35176">
    <property type="entry name" value="HEME OXYGENASE HI_0854-RELATED"/>
    <property type="match status" value="1"/>
</dbReference>
<dbReference type="Pfam" id="PF01243">
    <property type="entry name" value="PNPOx_N"/>
    <property type="match status" value="1"/>
</dbReference>
<evidence type="ECO:0000259" key="2">
    <source>
        <dbReference type="Pfam" id="PF01243"/>
    </source>
</evidence>
<organism evidence="3 4">
    <name type="scientific">Nonomuraea diastatica</name>
    <dbReference type="NCBI Taxonomy" id="1848329"/>
    <lineage>
        <taxon>Bacteria</taxon>
        <taxon>Bacillati</taxon>
        <taxon>Actinomycetota</taxon>
        <taxon>Actinomycetes</taxon>
        <taxon>Streptosporangiales</taxon>
        <taxon>Streptosporangiaceae</taxon>
        <taxon>Nonomuraea</taxon>
    </lineage>
</organism>
<feature type="domain" description="Pyridoxamine 5'-phosphate oxidase N-terminal" evidence="2">
    <location>
        <begin position="4"/>
        <end position="134"/>
    </location>
</feature>
<keyword evidence="1" id="KW-0560">Oxidoreductase</keyword>
<gene>
    <name evidence="3" type="ORF">E1294_37255</name>
</gene>
<dbReference type="NCBIfam" id="TIGR03668">
    <property type="entry name" value="Rv0121_F420"/>
    <property type="match status" value="1"/>
</dbReference>
<dbReference type="GO" id="GO:0016627">
    <property type="term" value="F:oxidoreductase activity, acting on the CH-CH group of donors"/>
    <property type="evidence" value="ECO:0007669"/>
    <property type="project" value="TreeGrafter"/>
</dbReference>
<dbReference type="AlphaFoldDB" id="A0A4R4WE73"/>
<dbReference type="GO" id="GO:0005829">
    <property type="term" value="C:cytosol"/>
    <property type="evidence" value="ECO:0007669"/>
    <property type="project" value="TreeGrafter"/>
</dbReference>
<evidence type="ECO:0000313" key="4">
    <source>
        <dbReference type="Proteomes" id="UP000294543"/>
    </source>
</evidence>
<dbReference type="InterPro" id="IPR019967">
    <property type="entry name" value="F420-dep_enz_PPOX_Rv0121"/>
</dbReference>